<feature type="region of interest" description="Disordered" evidence="1">
    <location>
        <begin position="164"/>
        <end position="191"/>
    </location>
</feature>
<dbReference type="STRING" id="41688.A0A2N3NAP3"/>
<feature type="compositionally biased region" description="Polar residues" evidence="1">
    <location>
        <begin position="169"/>
        <end position="191"/>
    </location>
</feature>
<evidence type="ECO:0000256" key="1">
    <source>
        <dbReference type="SAM" id="MobiDB-lite"/>
    </source>
</evidence>
<reference evidence="2 3" key="1">
    <citation type="journal article" date="2017" name="G3 (Bethesda)">
        <title>First Draft Genome Sequence of the Pathogenic Fungus Lomentospora prolificans (Formerly Scedosporium prolificans).</title>
        <authorList>
            <person name="Luo R."/>
            <person name="Zimin A."/>
            <person name="Workman R."/>
            <person name="Fan Y."/>
            <person name="Pertea G."/>
            <person name="Grossman N."/>
            <person name="Wear M.P."/>
            <person name="Jia B."/>
            <person name="Miller H."/>
            <person name="Casadevall A."/>
            <person name="Timp W."/>
            <person name="Zhang S.X."/>
            <person name="Salzberg S.L."/>
        </authorList>
    </citation>
    <scope>NUCLEOTIDE SEQUENCE [LARGE SCALE GENOMIC DNA]</scope>
    <source>
        <strain evidence="2 3">JHH-5317</strain>
    </source>
</reference>
<feature type="compositionally biased region" description="Basic and acidic residues" evidence="1">
    <location>
        <begin position="216"/>
        <end position="246"/>
    </location>
</feature>
<dbReference type="InParanoid" id="A0A2N3NAP3"/>
<protein>
    <submittedName>
        <fullName evidence="2">Uncharacterized protein</fullName>
    </submittedName>
</protein>
<evidence type="ECO:0000313" key="3">
    <source>
        <dbReference type="Proteomes" id="UP000233524"/>
    </source>
</evidence>
<gene>
    <name evidence="2" type="ORF">jhhlp_004068</name>
</gene>
<organism evidence="2 3">
    <name type="scientific">Lomentospora prolificans</name>
    <dbReference type="NCBI Taxonomy" id="41688"/>
    <lineage>
        <taxon>Eukaryota</taxon>
        <taxon>Fungi</taxon>
        <taxon>Dikarya</taxon>
        <taxon>Ascomycota</taxon>
        <taxon>Pezizomycotina</taxon>
        <taxon>Sordariomycetes</taxon>
        <taxon>Hypocreomycetidae</taxon>
        <taxon>Microascales</taxon>
        <taxon>Microascaceae</taxon>
        <taxon>Lomentospora</taxon>
    </lineage>
</organism>
<accession>A0A2N3NAP3</accession>
<keyword evidence="3" id="KW-1185">Reference proteome</keyword>
<comment type="caution">
    <text evidence="2">The sequence shown here is derived from an EMBL/GenBank/DDBJ whole genome shotgun (WGS) entry which is preliminary data.</text>
</comment>
<proteinExistence type="predicted"/>
<dbReference type="VEuPathDB" id="FungiDB:jhhlp_004068"/>
<feature type="region of interest" description="Disordered" evidence="1">
    <location>
        <begin position="216"/>
        <end position="247"/>
    </location>
</feature>
<evidence type="ECO:0000313" key="2">
    <source>
        <dbReference type="EMBL" id="PKS09452.1"/>
    </source>
</evidence>
<dbReference type="OrthoDB" id="5376710at2759"/>
<name>A0A2N3NAP3_9PEZI</name>
<feature type="region of interest" description="Disordered" evidence="1">
    <location>
        <begin position="801"/>
        <end position="822"/>
    </location>
</feature>
<feature type="region of interest" description="Disordered" evidence="1">
    <location>
        <begin position="1"/>
        <end position="43"/>
    </location>
</feature>
<sequence>MPRERRTSVPPTPAPPTVQDTGPTKYNGGTDAQSSRRSQGGDIKVSSTLDENRRRLRALMSRLKWATKESDALGDAFAEFEGVVGDCRVLCDAIVDFEVKKRGGSRNSSGTVVMIVEDGQGVRETRLTDWVAKILERSPGLMEVRDWKETLSRLMGRYRECIEEGEMETSVSESDESFASTTPTPSSNARLQSEHAAIQEAWSHVNKLITFRDPESAEKVEVEELSRQSTGKRSEGKAEETADETPKPLAGFADAVADEATLRKLERLDRQAKRSEAKVERPITEQFDISTRGDTILEFPVTPDDATPTTGSRSFRRASFRVSSHILSEVSPVFAQLFSNAPLGGRKRDDDFQGPYPRAKGHVTKDGVQVKIYRMPPLSAREVSPLEILLHAAHMHNDQVPRTIDFERFVTIAELCFRLQCTSPLEVFVEMRWLPDWVHMGGEAMPDGLLLISYVFGSRGIFTRMTKSAILNVVSEVELESKRWPKELKEKIWAVRNAKMEQLYACCISTIQEYLRPPAQPLVSETIASGPSHRASIFDEPPSSMASSPGSWLVSGQGSLAVPQLRPFSSSAPRCPKGSRECDAANLGYLMIMMSEMQLLPIIMNPAALAHLDEPASQGGLALPRRSLAQVVRMLQTIPSHPNPVHKGVCDPIPAFRASVIDIFNSLSGLTLFDVTGKHGYVLSRGHAREPRKRFAHQTVAVQTTMKPSVEQNSRQVPEGVVVGIIRQLSAMRDISAFAMTNKSFYETYKKYEAALRDPSGRAFMAADQGEDETNGYSTLGPSLPLEEILTEEEARRIIWPESPPRSPAPEVQPSDLKGKSPVVSVASLDGGPLPEGSREKFRAEDAFFTEEKMLCVMDTKQLTAEHDNFVGMYKGQKVEETSQVWV</sequence>
<dbReference type="Proteomes" id="UP000233524">
    <property type="component" value="Unassembled WGS sequence"/>
</dbReference>
<dbReference type="AlphaFoldDB" id="A0A2N3NAP3"/>
<dbReference type="EMBL" id="NLAX01000010">
    <property type="protein sequence ID" value="PKS09452.1"/>
    <property type="molecule type" value="Genomic_DNA"/>
</dbReference>